<accession>F4KVM9</accession>
<feature type="transmembrane region" description="Helical" evidence="1">
    <location>
        <begin position="16"/>
        <end position="36"/>
    </location>
</feature>
<reference key="2">
    <citation type="submission" date="2011-04" db="EMBL/GenBank/DDBJ databases">
        <title>Complete sequence of chromosome of Haliscomenobacter hydrossis DSM 1100.</title>
        <authorList>
            <consortium name="US DOE Joint Genome Institute (JGI-PGF)"/>
            <person name="Lucas S."/>
            <person name="Han J."/>
            <person name="Lapidus A."/>
            <person name="Bruce D."/>
            <person name="Goodwin L."/>
            <person name="Pitluck S."/>
            <person name="Peters L."/>
            <person name="Kyrpides N."/>
            <person name="Mavromatis K."/>
            <person name="Ivanova N."/>
            <person name="Ovchinnikova G."/>
            <person name="Pagani I."/>
            <person name="Daligault H."/>
            <person name="Detter J.C."/>
            <person name="Han C."/>
            <person name="Land M."/>
            <person name="Hauser L."/>
            <person name="Markowitz V."/>
            <person name="Cheng J.-F."/>
            <person name="Hugenholtz P."/>
            <person name="Woyke T."/>
            <person name="Wu D."/>
            <person name="Verbarg S."/>
            <person name="Frueling A."/>
            <person name="Brambilla E."/>
            <person name="Klenk H.-P."/>
            <person name="Eisen J.A."/>
        </authorList>
    </citation>
    <scope>NUCLEOTIDE SEQUENCE</scope>
    <source>
        <strain>DSM 1100</strain>
    </source>
</reference>
<dbReference type="STRING" id="760192.Halhy_4650"/>
<dbReference type="HOGENOM" id="CLU_2479004_0_0_10"/>
<sequence length="87" mass="10125">MSDNQPNQAYTFAKQFLIFLVVLNLGVLFALGTIYLKVDKQRLALEERETKMIRDSIIYRDSLRRDTNFLKTLRVAPMAKVSQEMTP</sequence>
<evidence type="ECO:0000256" key="1">
    <source>
        <dbReference type="SAM" id="Phobius"/>
    </source>
</evidence>
<dbReference type="Proteomes" id="UP000008461">
    <property type="component" value="Chromosome"/>
</dbReference>
<keyword evidence="3" id="KW-1185">Reference proteome</keyword>
<dbReference type="EMBL" id="CP002691">
    <property type="protein sequence ID" value="AEE52486.1"/>
    <property type="molecule type" value="Genomic_DNA"/>
</dbReference>
<protein>
    <submittedName>
        <fullName evidence="2">Uncharacterized protein</fullName>
    </submittedName>
</protein>
<proteinExistence type="predicted"/>
<dbReference type="AlphaFoldDB" id="F4KVM9"/>
<dbReference type="RefSeq" id="WP_013767024.1">
    <property type="nucleotide sequence ID" value="NC_015510.1"/>
</dbReference>
<organism evidence="2 3">
    <name type="scientific">Haliscomenobacter hydrossis (strain ATCC 27775 / DSM 1100 / LMG 10767 / O)</name>
    <dbReference type="NCBI Taxonomy" id="760192"/>
    <lineage>
        <taxon>Bacteria</taxon>
        <taxon>Pseudomonadati</taxon>
        <taxon>Bacteroidota</taxon>
        <taxon>Saprospiria</taxon>
        <taxon>Saprospirales</taxon>
        <taxon>Haliscomenobacteraceae</taxon>
        <taxon>Haliscomenobacter</taxon>
    </lineage>
</organism>
<dbReference type="KEGG" id="hhy:Halhy_4650"/>
<reference evidence="2 3" key="1">
    <citation type="journal article" date="2011" name="Stand. Genomic Sci.">
        <title>Complete genome sequence of Haliscomenobacter hydrossis type strain (O).</title>
        <authorList>
            <consortium name="US DOE Joint Genome Institute (JGI-PGF)"/>
            <person name="Daligault H."/>
            <person name="Lapidus A."/>
            <person name="Zeytun A."/>
            <person name="Nolan M."/>
            <person name="Lucas S."/>
            <person name="Del Rio T.G."/>
            <person name="Tice H."/>
            <person name="Cheng J.F."/>
            <person name="Tapia R."/>
            <person name="Han C."/>
            <person name="Goodwin L."/>
            <person name="Pitluck S."/>
            <person name="Liolios K."/>
            <person name="Pagani I."/>
            <person name="Ivanova N."/>
            <person name="Huntemann M."/>
            <person name="Mavromatis K."/>
            <person name="Mikhailova N."/>
            <person name="Pati A."/>
            <person name="Chen A."/>
            <person name="Palaniappan K."/>
            <person name="Land M."/>
            <person name="Hauser L."/>
            <person name="Brambilla E.M."/>
            <person name="Rohde M."/>
            <person name="Verbarg S."/>
            <person name="Goker M."/>
            <person name="Bristow J."/>
            <person name="Eisen J.A."/>
            <person name="Markowitz V."/>
            <person name="Hugenholtz P."/>
            <person name="Kyrpides N.C."/>
            <person name="Klenk H.P."/>
            <person name="Woyke T."/>
        </authorList>
    </citation>
    <scope>NUCLEOTIDE SEQUENCE [LARGE SCALE GENOMIC DNA]</scope>
    <source>
        <strain evidence="3">ATCC 27775 / DSM 1100 / LMG 10767 / O</strain>
    </source>
</reference>
<evidence type="ECO:0000313" key="2">
    <source>
        <dbReference type="EMBL" id="AEE52486.1"/>
    </source>
</evidence>
<keyword evidence="1" id="KW-1133">Transmembrane helix</keyword>
<keyword evidence="1" id="KW-0812">Transmembrane</keyword>
<keyword evidence="1" id="KW-0472">Membrane</keyword>
<evidence type="ECO:0000313" key="3">
    <source>
        <dbReference type="Proteomes" id="UP000008461"/>
    </source>
</evidence>
<gene>
    <name evidence="2" type="ordered locus">Halhy_4650</name>
</gene>
<name>F4KVM9_HALH1</name>